<reference evidence="8" key="1">
    <citation type="journal article" date="2019" name="Int. J. Syst. Evol. Microbiol.">
        <title>The Global Catalogue of Microorganisms (GCM) 10K type strain sequencing project: providing services to taxonomists for standard genome sequencing and annotation.</title>
        <authorList>
            <consortium name="The Broad Institute Genomics Platform"/>
            <consortium name="The Broad Institute Genome Sequencing Center for Infectious Disease"/>
            <person name="Wu L."/>
            <person name="Ma J."/>
        </authorList>
    </citation>
    <scope>NUCLEOTIDE SEQUENCE [LARGE SCALE GENOMIC DNA]</scope>
    <source>
        <strain evidence="8">CCUG 55328</strain>
    </source>
</reference>
<dbReference type="PROSITE" id="PS51007">
    <property type="entry name" value="CYTC"/>
    <property type="match status" value="1"/>
</dbReference>
<evidence type="ECO:0000313" key="8">
    <source>
        <dbReference type="Proteomes" id="UP001597151"/>
    </source>
</evidence>
<gene>
    <name evidence="7" type="ORF">ACFQ3C_03765</name>
</gene>
<dbReference type="Proteomes" id="UP001597151">
    <property type="component" value="Unassembled WGS sequence"/>
</dbReference>
<protein>
    <submittedName>
        <fullName evidence="7">C-type cytochrome</fullName>
    </submittedName>
</protein>
<evidence type="ECO:0000256" key="3">
    <source>
        <dbReference type="ARBA" id="ARBA00023004"/>
    </source>
</evidence>
<dbReference type="SUPFAM" id="SSF46626">
    <property type="entry name" value="Cytochrome c"/>
    <property type="match status" value="1"/>
</dbReference>
<evidence type="ECO:0000259" key="6">
    <source>
        <dbReference type="PROSITE" id="PS51007"/>
    </source>
</evidence>
<dbReference type="Pfam" id="PF00034">
    <property type="entry name" value="Cytochrom_C"/>
    <property type="match status" value="1"/>
</dbReference>
<proteinExistence type="predicted"/>
<sequence length="131" mass="13834">MKTTVHIAAVLASMVGVHSVAADDAGQNEYMIACAGCHGETAKGDGPLAGLLKIATPDLTGLAARNGGTFPLESTLFMIDGRDLRPAHGNEMPVWGERYTASATSQRGETPDMVARGRILSLVYYLESIQE</sequence>
<evidence type="ECO:0000256" key="5">
    <source>
        <dbReference type="SAM" id="SignalP"/>
    </source>
</evidence>
<organism evidence="7 8">
    <name type="scientific">Seohaeicola saemankumensis</name>
    <dbReference type="NCBI Taxonomy" id="481181"/>
    <lineage>
        <taxon>Bacteria</taxon>
        <taxon>Pseudomonadati</taxon>
        <taxon>Pseudomonadota</taxon>
        <taxon>Alphaproteobacteria</taxon>
        <taxon>Rhodobacterales</taxon>
        <taxon>Roseobacteraceae</taxon>
        <taxon>Seohaeicola</taxon>
    </lineage>
</organism>
<feature type="signal peptide" evidence="5">
    <location>
        <begin position="1"/>
        <end position="22"/>
    </location>
</feature>
<dbReference type="EMBL" id="JBHTKR010000001">
    <property type="protein sequence ID" value="MFD1193783.1"/>
    <property type="molecule type" value="Genomic_DNA"/>
</dbReference>
<dbReference type="InterPro" id="IPR036909">
    <property type="entry name" value="Cyt_c-like_dom_sf"/>
</dbReference>
<dbReference type="RefSeq" id="WP_380789081.1">
    <property type="nucleotide sequence ID" value="NZ_JBHTKR010000001.1"/>
</dbReference>
<keyword evidence="8" id="KW-1185">Reference proteome</keyword>
<keyword evidence="3 4" id="KW-0408">Iron</keyword>
<evidence type="ECO:0000256" key="2">
    <source>
        <dbReference type="ARBA" id="ARBA00022723"/>
    </source>
</evidence>
<evidence type="ECO:0000256" key="1">
    <source>
        <dbReference type="ARBA" id="ARBA00022617"/>
    </source>
</evidence>
<dbReference type="Gene3D" id="1.10.760.10">
    <property type="entry name" value="Cytochrome c-like domain"/>
    <property type="match status" value="1"/>
</dbReference>
<comment type="caution">
    <text evidence="7">The sequence shown here is derived from an EMBL/GenBank/DDBJ whole genome shotgun (WGS) entry which is preliminary data.</text>
</comment>
<evidence type="ECO:0000313" key="7">
    <source>
        <dbReference type="EMBL" id="MFD1193783.1"/>
    </source>
</evidence>
<evidence type="ECO:0000256" key="4">
    <source>
        <dbReference type="PROSITE-ProRule" id="PRU00433"/>
    </source>
</evidence>
<keyword evidence="2 4" id="KW-0479">Metal-binding</keyword>
<feature type="chain" id="PRO_5046165239" evidence="5">
    <location>
        <begin position="23"/>
        <end position="131"/>
    </location>
</feature>
<accession>A0ABW3TA39</accession>
<dbReference type="InterPro" id="IPR009056">
    <property type="entry name" value="Cyt_c-like_dom"/>
</dbReference>
<keyword evidence="5" id="KW-0732">Signal</keyword>
<name>A0ABW3TA39_9RHOB</name>
<feature type="domain" description="Cytochrome c" evidence="6">
    <location>
        <begin position="21"/>
        <end position="130"/>
    </location>
</feature>
<keyword evidence="1 4" id="KW-0349">Heme</keyword>